<dbReference type="RefSeq" id="WP_180044795.1">
    <property type="nucleotide sequence ID" value="NZ_CP048659.1"/>
</dbReference>
<accession>A0A7S6VV91</accession>
<sequence>MATSEELKQPTAEKPPTQGVGVQGFKADIYAVDDEKIDWSLLMTLPKFQMYCVELSRRHHGEVELWIGGFVKDKLMEGERVFFDQYCIWHDQKGYWKHETYEGRLKD</sequence>
<organism evidence="1 2">
    <name type="scientific">Acinetobacter piscicola</name>
    <dbReference type="NCBI Taxonomy" id="2006115"/>
    <lineage>
        <taxon>Bacteria</taxon>
        <taxon>Pseudomonadati</taxon>
        <taxon>Pseudomonadota</taxon>
        <taxon>Gammaproteobacteria</taxon>
        <taxon>Moraxellales</taxon>
        <taxon>Moraxellaceae</taxon>
        <taxon>Acinetobacter</taxon>
    </lineage>
</organism>
<evidence type="ECO:0000313" key="2">
    <source>
        <dbReference type="Proteomes" id="UP000593966"/>
    </source>
</evidence>
<protein>
    <submittedName>
        <fullName evidence="1">Uncharacterized protein</fullName>
    </submittedName>
</protein>
<name>A0A7S6VV91_9GAMM</name>
<dbReference type="AlphaFoldDB" id="A0A7S6VV91"/>
<keyword evidence="2" id="KW-1185">Reference proteome</keyword>
<gene>
    <name evidence="1" type="ORF">G0028_06290</name>
</gene>
<dbReference type="EMBL" id="CP048659">
    <property type="protein sequence ID" value="QOW45539.1"/>
    <property type="molecule type" value="Genomic_DNA"/>
</dbReference>
<evidence type="ECO:0000313" key="1">
    <source>
        <dbReference type="EMBL" id="QOW45539.1"/>
    </source>
</evidence>
<reference evidence="1 2" key="1">
    <citation type="submission" date="2020-02" db="EMBL/GenBank/DDBJ databases">
        <title>Tigecycline-resistant Acinetobacter species from pigs and migratory birds.</title>
        <authorList>
            <person name="Chen C."/>
            <person name="Sun J."/>
            <person name="Liao X.-P."/>
            <person name="Liu Y.-H."/>
        </authorList>
    </citation>
    <scope>NUCLEOTIDE SEQUENCE [LARGE SCALE GENOMIC DNA]</scope>
    <source>
        <strain evidence="1 2">YH12207_T</strain>
    </source>
</reference>
<dbReference type="Proteomes" id="UP000593966">
    <property type="component" value="Chromosome"/>
</dbReference>
<proteinExistence type="predicted"/>